<sequence>MFEYMAEAEEVADEISKLYLKSSRYLSYELDKIFSRFRRKHHLSEAEARRLLNKMQNKASLDELKRVLSEEKDDAVKAELLAELEAPAYQARLEHLQQKQNQIDMVMREVYGQEKARNTSFYVDLANESFYKSMFDIQQRVGYGFSFSTVTAEKIDRVLNSRWSGMNYSDRIWRNTTGLAQTLKEELLLSLVTGRTDRETAEIIQNKFAIGASIARRLVRTEASFLANEMEAESYKECGIERYIYVATLDVRTCKEDCAPLDGKDFPVAERKVSVNYPPMHPWCRCTTIAFIKAEDLARMKRWARDPVTGKTMYVPADMSYEKWHKKYVEGNPEAELQERMAKNRSKDRTLHKSYVRLLGKDAQERLDDFQRIKYTDAEKWKYMKLDYRRRNELVKHSEKKLPGVDKAALPDRKFTHYLFGGSHPGGLAKGAAITSRLGYDAENWKEFQAEIKSRAGEYAAVPKMIDQYGTRYEQKMILYGKLGKPANVIIGWNVNHEGAASMASAYIKEVKWDEED</sequence>
<reference evidence="3 4" key="1">
    <citation type="submission" date="2019-08" db="EMBL/GenBank/DDBJ databases">
        <title>In-depth cultivation of the pig gut microbiome towards novel bacterial diversity and tailored functional studies.</title>
        <authorList>
            <person name="Wylensek D."/>
            <person name="Hitch T.C.A."/>
            <person name="Clavel T."/>
        </authorList>
    </citation>
    <scope>NUCLEOTIDE SEQUENCE [LARGE SCALE GENOMIC DNA]</scope>
    <source>
        <strain evidence="3 4">WCA-389-WT-23B</strain>
    </source>
</reference>
<dbReference type="Proteomes" id="UP000436047">
    <property type="component" value="Unassembled WGS sequence"/>
</dbReference>
<evidence type="ECO:0000259" key="2">
    <source>
        <dbReference type="Pfam" id="PF21814"/>
    </source>
</evidence>
<dbReference type="Pfam" id="PF21814">
    <property type="entry name" value="DUF6883"/>
    <property type="match status" value="1"/>
</dbReference>
<keyword evidence="4" id="KW-1185">Reference proteome</keyword>
<feature type="domain" description="DUF6883" evidence="2">
    <location>
        <begin position="401"/>
        <end position="509"/>
    </location>
</feature>
<dbReference type="NCBIfam" id="TIGR01641">
    <property type="entry name" value="phageSPP1_gp7"/>
    <property type="match status" value="1"/>
</dbReference>
<evidence type="ECO:0000313" key="4">
    <source>
        <dbReference type="Proteomes" id="UP000436047"/>
    </source>
</evidence>
<dbReference type="EMBL" id="VUMI01000049">
    <property type="protein sequence ID" value="MSS90877.1"/>
    <property type="molecule type" value="Genomic_DNA"/>
</dbReference>
<evidence type="ECO:0000259" key="1">
    <source>
        <dbReference type="Pfam" id="PF04233"/>
    </source>
</evidence>
<gene>
    <name evidence="3" type="ORF">FYJ45_22270</name>
</gene>
<dbReference type="InterPro" id="IPR049250">
    <property type="entry name" value="DUF6883"/>
</dbReference>
<proteinExistence type="predicted"/>
<dbReference type="InterPro" id="IPR006528">
    <property type="entry name" value="Phage_head_morphogenesis_dom"/>
</dbReference>
<evidence type="ECO:0000313" key="3">
    <source>
        <dbReference type="EMBL" id="MSS90877.1"/>
    </source>
</evidence>
<accession>A0A6N7WK42</accession>
<organism evidence="3 4">
    <name type="scientific">Eisenbergiella porci</name>
    <dbReference type="NCBI Taxonomy" id="2652274"/>
    <lineage>
        <taxon>Bacteria</taxon>
        <taxon>Bacillati</taxon>
        <taxon>Bacillota</taxon>
        <taxon>Clostridia</taxon>
        <taxon>Lachnospirales</taxon>
        <taxon>Lachnospiraceae</taxon>
        <taxon>Eisenbergiella</taxon>
    </lineage>
</organism>
<dbReference type="Pfam" id="PF04233">
    <property type="entry name" value="Phage_Mu_F"/>
    <property type="match status" value="1"/>
</dbReference>
<comment type="caution">
    <text evidence="3">The sequence shown here is derived from an EMBL/GenBank/DDBJ whole genome shotgun (WGS) entry which is preliminary data.</text>
</comment>
<dbReference type="AlphaFoldDB" id="A0A6N7WK42"/>
<protein>
    <submittedName>
        <fullName evidence="3">Uncharacterized protein</fullName>
    </submittedName>
</protein>
<feature type="domain" description="Phage head morphogenesis" evidence="1">
    <location>
        <begin position="182"/>
        <end position="289"/>
    </location>
</feature>
<name>A0A6N7WK42_9FIRM</name>